<evidence type="ECO:0000256" key="12">
    <source>
        <dbReference type="SAM" id="MobiDB-lite"/>
    </source>
</evidence>
<evidence type="ECO:0000256" key="10">
    <source>
        <dbReference type="PROSITE-ProRule" id="PRU00108"/>
    </source>
</evidence>
<dbReference type="GO" id="GO:0005737">
    <property type="term" value="C:cytoplasm"/>
    <property type="evidence" value="ECO:0007669"/>
    <property type="project" value="UniProtKB-SubCell"/>
</dbReference>
<keyword evidence="7 10" id="KW-0371">Homeobox</keyword>
<protein>
    <recommendedName>
        <fullName evidence="13">Homeobox domain-containing protein</fullName>
    </recommendedName>
</protein>
<feature type="region of interest" description="Disordered" evidence="12">
    <location>
        <begin position="248"/>
        <end position="287"/>
    </location>
</feature>
<dbReference type="GO" id="GO:0005667">
    <property type="term" value="C:transcription regulator complex"/>
    <property type="evidence" value="ECO:0007669"/>
    <property type="project" value="TreeGrafter"/>
</dbReference>
<evidence type="ECO:0000313" key="15">
    <source>
        <dbReference type="Proteomes" id="UP001479290"/>
    </source>
</evidence>
<evidence type="ECO:0000313" key="14">
    <source>
        <dbReference type="EMBL" id="KAK9964331.1"/>
    </source>
</evidence>
<evidence type="ECO:0000256" key="6">
    <source>
        <dbReference type="ARBA" id="ARBA00023125"/>
    </source>
</evidence>
<evidence type="ECO:0000256" key="3">
    <source>
        <dbReference type="ARBA" id="ARBA00008161"/>
    </source>
</evidence>
<dbReference type="GO" id="GO:0000978">
    <property type="term" value="F:RNA polymerase II cis-regulatory region sequence-specific DNA binding"/>
    <property type="evidence" value="ECO:0007669"/>
    <property type="project" value="TreeGrafter"/>
</dbReference>
<dbReference type="AlphaFoldDB" id="A0AAW1ZV35"/>
<keyword evidence="4" id="KW-0217">Developmental protein</keyword>
<dbReference type="Pfam" id="PF16878">
    <property type="entry name" value="SIX1_SD"/>
    <property type="match status" value="1"/>
</dbReference>
<keyword evidence="6 10" id="KW-0238">DNA-binding</keyword>
<comment type="caution">
    <text evidence="14">The sequence shown here is derived from an EMBL/GenBank/DDBJ whole genome shotgun (WGS) entry which is preliminary data.</text>
</comment>
<dbReference type="GO" id="GO:0000981">
    <property type="term" value="F:DNA-binding transcription factor activity, RNA polymerase II-specific"/>
    <property type="evidence" value="ECO:0007669"/>
    <property type="project" value="InterPro"/>
</dbReference>
<dbReference type="InterPro" id="IPR001356">
    <property type="entry name" value="HD"/>
</dbReference>
<name>A0AAW1ZV35_CULAL</name>
<gene>
    <name evidence="14" type="ORF">ABG768_005518</name>
</gene>
<dbReference type="CDD" id="cd00086">
    <property type="entry name" value="homeodomain"/>
    <property type="match status" value="1"/>
</dbReference>
<evidence type="ECO:0000256" key="8">
    <source>
        <dbReference type="ARBA" id="ARBA00023163"/>
    </source>
</evidence>
<dbReference type="SMART" id="SM00389">
    <property type="entry name" value="HOX"/>
    <property type="match status" value="1"/>
</dbReference>
<keyword evidence="8" id="KW-0804">Transcription</keyword>
<dbReference type="Pfam" id="PF00046">
    <property type="entry name" value="Homeodomain"/>
    <property type="match status" value="1"/>
</dbReference>
<evidence type="ECO:0000256" key="9">
    <source>
        <dbReference type="ARBA" id="ARBA00023242"/>
    </source>
</evidence>
<dbReference type="Proteomes" id="UP001479290">
    <property type="component" value="Unassembled WGS sequence"/>
</dbReference>
<keyword evidence="15" id="KW-1185">Reference proteome</keyword>
<dbReference type="PROSITE" id="PS00027">
    <property type="entry name" value="HOMEOBOX_1"/>
    <property type="match status" value="1"/>
</dbReference>
<evidence type="ECO:0000256" key="1">
    <source>
        <dbReference type="ARBA" id="ARBA00004123"/>
    </source>
</evidence>
<evidence type="ECO:0000256" key="4">
    <source>
        <dbReference type="ARBA" id="ARBA00022473"/>
    </source>
</evidence>
<dbReference type="InterPro" id="IPR009057">
    <property type="entry name" value="Homeodomain-like_sf"/>
</dbReference>
<feature type="DNA-binding region" description="Homeobox" evidence="10">
    <location>
        <begin position="209"/>
        <end position="259"/>
    </location>
</feature>
<dbReference type="InterPro" id="IPR017970">
    <property type="entry name" value="Homeobox_CS"/>
</dbReference>
<evidence type="ECO:0000259" key="13">
    <source>
        <dbReference type="PROSITE" id="PS50071"/>
    </source>
</evidence>
<feature type="region of interest" description="Disordered" evidence="12">
    <location>
        <begin position="51"/>
        <end position="73"/>
    </location>
</feature>
<comment type="similarity">
    <text evidence="3">Belongs to the SIX/Sine oculis homeobox family.</text>
</comment>
<evidence type="ECO:0000256" key="7">
    <source>
        <dbReference type="ARBA" id="ARBA00023155"/>
    </source>
</evidence>
<evidence type="ECO:0000256" key="11">
    <source>
        <dbReference type="RuleBase" id="RU000682"/>
    </source>
</evidence>
<comment type="subcellular location">
    <subcellularLocation>
        <location evidence="2">Cytoplasm</location>
    </subcellularLocation>
    <subcellularLocation>
        <location evidence="1 10 11">Nucleus</location>
    </subcellularLocation>
</comment>
<dbReference type="EMBL" id="JAWDJR010000013">
    <property type="protein sequence ID" value="KAK9964331.1"/>
    <property type="molecule type" value="Genomic_DNA"/>
</dbReference>
<sequence length="639" mass="69401">MSVSSSEVTVAGDIKKENVKYTEILESSTDSRGHVKLLTLDTPVAAGMLVGQQQQQTSPPERKMPTMDSLSAHTSPAATASSLAFSPEQVACVCEALQQGGNVDRLARFLWSLPQSDLLRGNESILRAQALVAFHQARYQELYSILESHSFSPSCHSALQDLWYKARYTEAEKARGRPLGAVDKYRLRRKFPLPRTIWDGEETVYCFKERSRNALKDLYKQNRYPSPAEKRNLAKITGLSLTQVSNWFKNRRQRDRNPSEAQSKSESDGNHSTEDESSKGQESLSPCPMSTCADGTVGNAVVPLCSGALEAGVIVQQVGDSRNSVSSSSVIFNGVSVNTPASVFHNGTPSFLSTTGHVLFSGMNLGLQSLACRSVAELEMDGEGQDKRVTADPALVYPSFHCSVNGTDVEVKAEDVRQDVSVQDQNTSISSPFTVTSTDGLQLEGYSLVPEANGTSLLSNKMVLPPLQLPSSSSPSSVTQGVVDGSSPAPASLCHLRVEEQDRLQLTSLEPSAALYGLASVHTLSAVKKEPLETPGRYLYHLGYSHDPTHSSPTSLNTTMTTTQQDYTTLTVSAPLLAQTDLTGEFRGHDAQMTSSLNGDFLCAVSEGGKGEMREVEEEEEKHLTKLKTVHIEEEMTDL</sequence>
<dbReference type="PANTHER" id="PTHR10390:SF64">
    <property type="entry name" value="HOMEOBOX PROTEIN SIX4-RELATED"/>
    <property type="match status" value="1"/>
</dbReference>
<dbReference type="InterPro" id="IPR031701">
    <property type="entry name" value="SIX1_SD"/>
</dbReference>
<evidence type="ECO:0000256" key="2">
    <source>
        <dbReference type="ARBA" id="ARBA00004496"/>
    </source>
</evidence>
<reference evidence="14 15" key="1">
    <citation type="submission" date="2024-05" db="EMBL/GenBank/DDBJ databases">
        <title>A high-quality chromosomal-level genome assembly of Topmouth culter (Culter alburnus).</title>
        <authorList>
            <person name="Zhao H."/>
        </authorList>
    </citation>
    <scope>NUCLEOTIDE SEQUENCE [LARGE SCALE GENOMIC DNA]</scope>
    <source>
        <strain evidence="14">CATC2023</strain>
        <tissue evidence="14">Muscle</tissue>
    </source>
</reference>
<feature type="compositionally biased region" description="Basic and acidic residues" evidence="12">
    <location>
        <begin position="255"/>
        <end position="279"/>
    </location>
</feature>
<dbReference type="Gene3D" id="1.10.10.60">
    <property type="entry name" value="Homeodomain-like"/>
    <property type="match status" value="1"/>
</dbReference>
<dbReference type="FunFam" id="1.10.10.60:FF:000085">
    <property type="entry name" value="SIX homeobox 5"/>
    <property type="match status" value="1"/>
</dbReference>
<dbReference type="GO" id="GO:0005634">
    <property type="term" value="C:nucleus"/>
    <property type="evidence" value="ECO:0007669"/>
    <property type="project" value="UniProtKB-SubCell"/>
</dbReference>
<proteinExistence type="inferred from homology"/>
<feature type="domain" description="Homeobox" evidence="13">
    <location>
        <begin position="207"/>
        <end position="258"/>
    </location>
</feature>
<dbReference type="SUPFAM" id="SSF46689">
    <property type="entry name" value="Homeodomain-like"/>
    <property type="match status" value="1"/>
</dbReference>
<dbReference type="PANTHER" id="PTHR10390">
    <property type="entry name" value="HOMEOBOX PROTEIN SIX"/>
    <property type="match status" value="1"/>
</dbReference>
<keyword evidence="9 10" id="KW-0539">Nucleus</keyword>
<dbReference type="PROSITE" id="PS50071">
    <property type="entry name" value="HOMEOBOX_2"/>
    <property type="match status" value="1"/>
</dbReference>
<evidence type="ECO:0000256" key="5">
    <source>
        <dbReference type="ARBA" id="ARBA00023015"/>
    </source>
</evidence>
<keyword evidence="5" id="KW-0805">Transcription regulation</keyword>
<accession>A0AAW1ZV35</accession>
<organism evidence="14 15">
    <name type="scientific">Culter alburnus</name>
    <name type="common">Topmouth culter</name>
    <dbReference type="NCBI Taxonomy" id="194366"/>
    <lineage>
        <taxon>Eukaryota</taxon>
        <taxon>Metazoa</taxon>
        <taxon>Chordata</taxon>
        <taxon>Craniata</taxon>
        <taxon>Vertebrata</taxon>
        <taxon>Euteleostomi</taxon>
        <taxon>Actinopterygii</taxon>
        <taxon>Neopterygii</taxon>
        <taxon>Teleostei</taxon>
        <taxon>Ostariophysi</taxon>
        <taxon>Cypriniformes</taxon>
        <taxon>Xenocyprididae</taxon>
        <taxon>Xenocypridinae</taxon>
        <taxon>Culter</taxon>
    </lineage>
</organism>